<dbReference type="STRING" id="454136.NIES2119_05155"/>
<organism evidence="2 3">
    <name type="scientific">[Phormidium ambiguum] IAM M-71</name>
    <dbReference type="NCBI Taxonomy" id="454136"/>
    <lineage>
        <taxon>Bacteria</taxon>
        <taxon>Bacillati</taxon>
        <taxon>Cyanobacteriota</taxon>
        <taxon>Cyanophyceae</taxon>
        <taxon>Oscillatoriophycideae</taxon>
        <taxon>Aerosakkonematales</taxon>
        <taxon>Aerosakkonemataceae</taxon>
        <taxon>Floridanema</taxon>
    </lineage>
</organism>
<dbReference type="Proteomes" id="UP000185860">
    <property type="component" value="Unassembled WGS sequence"/>
</dbReference>
<reference evidence="2 3" key="1">
    <citation type="submission" date="2016-11" db="EMBL/GenBank/DDBJ databases">
        <title>Draft Genome Sequences of Nine Cyanobacterial Strains from Diverse Habitats.</title>
        <authorList>
            <person name="Zhu T."/>
            <person name="Hou S."/>
            <person name="Lu X."/>
            <person name="Hess W.R."/>
        </authorList>
    </citation>
    <scope>NUCLEOTIDE SEQUENCE [LARGE SCALE GENOMIC DNA]</scope>
    <source>
        <strain evidence="2 3">IAM M-71</strain>
    </source>
</reference>
<sequence length="135" mass="15726">MQDLSALANHPSENLSVYCFGIELPRRYWTHLNQWKAEWLLTEENAEIRRVLIQQIGCYRIIQELGASAIDRYREYTLLKIDAEIDVEPIHLVKMTCPSTAHIHVLRVPPNLTSARDAIRWVNWDIDPEAFAVET</sequence>
<feature type="domain" description="DUF6745" evidence="1">
    <location>
        <begin position="17"/>
        <end position="132"/>
    </location>
</feature>
<gene>
    <name evidence="2" type="ORF">NIES2119_05155</name>
</gene>
<dbReference type="EMBL" id="MRCE01000004">
    <property type="protein sequence ID" value="OKH39789.1"/>
    <property type="molecule type" value="Genomic_DNA"/>
</dbReference>
<evidence type="ECO:0000259" key="1">
    <source>
        <dbReference type="Pfam" id="PF20530"/>
    </source>
</evidence>
<dbReference type="AlphaFoldDB" id="A0A1U7IQY9"/>
<protein>
    <recommendedName>
        <fullName evidence="1">DUF6745 domain-containing protein</fullName>
    </recommendedName>
</protein>
<comment type="caution">
    <text evidence="2">The sequence shown here is derived from an EMBL/GenBank/DDBJ whole genome shotgun (WGS) entry which is preliminary data.</text>
</comment>
<evidence type="ECO:0000313" key="3">
    <source>
        <dbReference type="Proteomes" id="UP000185860"/>
    </source>
</evidence>
<accession>A0A1U7IQY9</accession>
<dbReference type="InterPro" id="IPR046633">
    <property type="entry name" value="DUF6745"/>
</dbReference>
<evidence type="ECO:0000313" key="2">
    <source>
        <dbReference type="EMBL" id="OKH39789.1"/>
    </source>
</evidence>
<proteinExistence type="predicted"/>
<dbReference type="Pfam" id="PF20530">
    <property type="entry name" value="DUF6745"/>
    <property type="match status" value="1"/>
</dbReference>
<name>A0A1U7IQY9_9CYAN</name>